<dbReference type="Proteomes" id="UP000358159">
    <property type="component" value="Unassembled WGS sequence"/>
</dbReference>
<evidence type="ECO:0000313" key="1">
    <source>
        <dbReference type="EMBL" id="MQN08504.1"/>
    </source>
</evidence>
<name>A0A5P0W1J7_9BACT</name>
<dbReference type="EMBL" id="VZAZ01000001">
    <property type="protein sequence ID" value="MQO54197.1"/>
    <property type="molecule type" value="Genomic_DNA"/>
</dbReference>
<dbReference type="EMBL" id="VZBQ01000151">
    <property type="protein sequence ID" value="MQN91056.1"/>
    <property type="molecule type" value="Genomic_DNA"/>
</dbReference>
<proteinExistence type="predicted"/>
<evidence type="ECO:0000313" key="3">
    <source>
        <dbReference type="EMBL" id="MQO54197.1"/>
    </source>
</evidence>
<evidence type="ECO:0000313" key="5">
    <source>
        <dbReference type="Proteomes" id="UP000406735"/>
    </source>
</evidence>
<evidence type="ECO:0000313" key="4">
    <source>
        <dbReference type="Proteomes" id="UP000358159"/>
    </source>
</evidence>
<evidence type="ECO:0000313" key="6">
    <source>
        <dbReference type="Proteomes" id="UP000420635"/>
    </source>
</evidence>
<sequence>MERYIKANRKVAEFLQLTEDRTELQDGSFLLWCQDILPFGKPIEFEETLSKIGAIAMDGKTACKEQDGEVCNKLPVATDSRFIMREEAKNE</sequence>
<organism evidence="3 4">
    <name type="scientific">Segatella copri</name>
    <dbReference type="NCBI Taxonomy" id="165179"/>
    <lineage>
        <taxon>Bacteria</taxon>
        <taxon>Pseudomonadati</taxon>
        <taxon>Bacteroidota</taxon>
        <taxon>Bacteroidia</taxon>
        <taxon>Bacteroidales</taxon>
        <taxon>Prevotellaceae</taxon>
        <taxon>Segatella</taxon>
    </lineage>
</organism>
<dbReference type="EMBL" id="VZCY01000008">
    <property type="protein sequence ID" value="MQN08504.1"/>
    <property type="molecule type" value="Genomic_DNA"/>
</dbReference>
<evidence type="ECO:0000313" key="2">
    <source>
        <dbReference type="EMBL" id="MQN91056.1"/>
    </source>
</evidence>
<dbReference type="RefSeq" id="WP_153080345.1">
    <property type="nucleotide sequence ID" value="NZ_DAWERD010000001.1"/>
</dbReference>
<reference evidence="4 5" key="1">
    <citation type="submission" date="2019-09" db="EMBL/GenBank/DDBJ databases">
        <title>Distinct polysaccharide growth profiles of human intestinal Prevotella copri isolates.</title>
        <authorList>
            <person name="Fehlner-Peach H."/>
            <person name="Magnabosco C."/>
            <person name="Raghavan V."/>
            <person name="Scher J.U."/>
            <person name="Tett A."/>
            <person name="Cox L.M."/>
            <person name="Gottsegen C."/>
            <person name="Watters A."/>
            <person name="Wiltshire- Gordon J.D."/>
            <person name="Segata N."/>
            <person name="Bonneau R."/>
            <person name="Littman D.R."/>
        </authorList>
    </citation>
    <scope>NUCLEOTIDE SEQUENCE [LARGE SCALE GENOMIC DNA]</scope>
    <source>
        <strain evidence="3 4">BVe41219</strain>
        <strain evidence="5">iK21513</strain>
        <strain evidence="1">IK21513</strain>
        <strain evidence="2">IP54</strain>
        <strain evidence="6">iP54</strain>
    </source>
</reference>
<dbReference type="Proteomes" id="UP000420635">
    <property type="component" value="Unassembled WGS sequence"/>
</dbReference>
<comment type="caution">
    <text evidence="3">The sequence shown here is derived from an EMBL/GenBank/DDBJ whole genome shotgun (WGS) entry which is preliminary data.</text>
</comment>
<protein>
    <submittedName>
        <fullName evidence="3">Uncharacterized protein</fullName>
    </submittedName>
</protein>
<dbReference type="Proteomes" id="UP000406735">
    <property type="component" value="Unassembled WGS sequence"/>
</dbReference>
<gene>
    <name evidence="3" type="ORF">F7D42_00425</name>
    <name evidence="2" type="ORF">F7D59_14640</name>
    <name evidence="1" type="ORF">F7D97_00820</name>
</gene>
<dbReference type="AlphaFoldDB" id="A0A5P0W1J7"/>
<accession>A0A5P0W1J7</accession>